<evidence type="ECO:0000259" key="1">
    <source>
        <dbReference type="PROSITE" id="PS51186"/>
    </source>
</evidence>
<dbReference type="PROSITE" id="PS51186">
    <property type="entry name" value="GNAT"/>
    <property type="match status" value="1"/>
</dbReference>
<dbReference type="RefSeq" id="WP_204548067.1">
    <property type="nucleotide sequence ID" value="NZ_JAFBFI010000034.1"/>
</dbReference>
<organism evidence="2 3">
    <name type="scientific">Peribacillus deserti</name>
    <dbReference type="NCBI Taxonomy" id="673318"/>
    <lineage>
        <taxon>Bacteria</taxon>
        <taxon>Bacillati</taxon>
        <taxon>Bacillota</taxon>
        <taxon>Bacilli</taxon>
        <taxon>Bacillales</taxon>
        <taxon>Bacillaceae</taxon>
        <taxon>Peribacillus</taxon>
    </lineage>
</organism>
<dbReference type="Proteomes" id="UP000823486">
    <property type="component" value="Unassembled WGS sequence"/>
</dbReference>
<evidence type="ECO:0000313" key="3">
    <source>
        <dbReference type="Proteomes" id="UP000823486"/>
    </source>
</evidence>
<dbReference type="SUPFAM" id="SSF55729">
    <property type="entry name" value="Acyl-CoA N-acyltransferases (Nat)"/>
    <property type="match status" value="1"/>
</dbReference>
<dbReference type="Pfam" id="PF00583">
    <property type="entry name" value="Acetyltransf_1"/>
    <property type="match status" value="1"/>
</dbReference>
<evidence type="ECO:0000313" key="2">
    <source>
        <dbReference type="EMBL" id="MBM7694735.1"/>
    </source>
</evidence>
<dbReference type="InterPro" id="IPR050276">
    <property type="entry name" value="MshD_Acetyltransferase"/>
</dbReference>
<protein>
    <submittedName>
        <fullName evidence="2">Ribosomal protein S18 acetylase RimI-like enzyme</fullName>
    </submittedName>
</protein>
<feature type="domain" description="N-acetyltransferase" evidence="1">
    <location>
        <begin position="7"/>
        <end position="154"/>
    </location>
</feature>
<sequence>MDAKGEVFVKEIDRHERPRYKEYLLLADEDESIVNEYLFEGEMFAIYFNESLAGTVLFVFHPGETVELKNIALLPEDRGKGIGKEIIRSFLEQYKEKGFKKMKVGTANSSISNIAFYQKSGFRLAGIEKNFFLRYGEEIFEDGIQAVDMILFEKYL</sequence>
<accession>A0ABS2QP72</accession>
<dbReference type="InterPro" id="IPR000182">
    <property type="entry name" value="GNAT_dom"/>
</dbReference>
<keyword evidence="3" id="KW-1185">Reference proteome</keyword>
<comment type="caution">
    <text evidence="2">The sequence shown here is derived from an EMBL/GenBank/DDBJ whole genome shotgun (WGS) entry which is preliminary data.</text>
</comment>
<name>A0ABS2QP72_9BACI</name>
<dbReference type="InterPro" id="IPR016181">
    <property type="entry name" value="Acyl_CoA_acyltransferase"/>
</dbReference>
<proteinExistence type="predicted"/>
<dbReference type="Gene3D" id="3.40.630.30">
    <property type="match status" value="1"/>
</dbReference>
<reference evidence="2 3" key="1">
    <citation type="submission" date="2021-01" db="EMBL/GenBank/DDBJ databases">
        <title>Genomic Encyclopedia of Type Strains, Phase IV (KMG-IV): sequencing the most valuable type-strain genomes for metagenomic binning, comparative biology and taxonomic classification.</title>
        <authorList>
            <person name="Goeker M."/>
        </authorList>
    </citation>
    <scope>NUCLEOTIDE SEQUENCE [LARGE SCALE GENOMIC DNA]</scope>
    <source>
        <strain evidence="2 3">DSM 105482</strain>
    </source>
</reference>
<dbReference type="EMBL" id="JAFBFI010000034">
    <property type="protein sequence ID" value="MBM7694735.1"/>
    <property type="molecule type" value="Genomic_DNA"/>
</dbReference>
<gene>
    <name evidence="2" type="ORF">JOC77_004212</name>
</gene>
<dbReference type="CDD" id="cd04301">
    <property type="entry name" value="NAT_SF"/>
    <property type="match status" value="1"/>
</dbReference>
<dbReference type="PANTHER" id="PTHR43617">
    <property type="entry name" value="L-AMINO ACID N-ACETYLTRANSFERASE"/>
    <property type="match status" value="1"/>
</dbReference>